<evidence type="ECO:0000256" key="1">
    <source>
        <dbReference type="ARBA" id="ARBA00010266"/>
    </source>
</evidence>
<name>R3W5T7_9ENTE</name>
<gene>
    <name evidence="4" type="ORF">UC3_01983</name>
</gene>
<keyword evidence="5" id="KW-1185">Reference proteome</keyword>
<keyword evidence="2" id="KW-0378">Hydrolase</keyword>
<feature type="domain" description="Peptidase C51" evidence="3">
    <location>
        <begin position="226"/>
        <end position="368"/>
    </location>
</feature>
<dbReference type="Gene3D" id="3.90.1720.60">
    <property type="match status" value="1"/>
</dbReference>
<dbReference type="STRING" id="154621.RV11_GL003177"/>
<dbReference type="Pfam" id="PF05257">
    <property type="entry name" value="CHAP"/>
    <property type="match status" value="1"/>
</dbReference>
<dbReference type="RefSeq" id="WP_010768645.1">
    <property type="nucleotide sequence ID" value="NZ_ASWE01000002.1"/>
</dbReference>
<dbReference type="PANTHER" id="PTHR33308:SF9">
    <property type="entry name" value="PEPTIDOGLYCAN HYDROLASE FLGJ"/>
    <property type="match status" value="1"/>
</dbReference>
<evidence type="ECO:0000313" key="5">
    <source>
        <dbReference type="Proteomes" id="UP000013785"/>
    </source>
</evidence>
<dbReference type="Pfam" id="PF01832">
    <property type="entry name" value="Glucosaminidase"/>
    <property type="match status" value="1"/>
</dbReference>
<dbReference type="HOGENOM" id="CLU_065111_0_0_9"/>
<dbReference type="PANTHER" id="PTHR33308">
    <property type="entry name" value="PEPTIDOGLYCAN HYDROLASE FLGJ"/>
    <property type="match status" value="1"/>
</dbReference>
<dbReference type="PROSITE" id="PS50911">
    <property type="entry name" value="CHAP"/>
    <property type="match status" value="1"/>
</dbReference>
<organism evidence="4 5">
    <name type="scientific">Enterococcus phoeniculicola ATCC BAA-412</name>
    <dbReference type="NCBI Taxonomy" id="1158610"/>
    <lineage>
        <taxon>Bacteria</taxon>
        <taxon>Bacillati</taxon>
        <taxon>Bacillota</taxon>
        <taxon>Bacilli</taxon>
        <taxon>Lactobacillales</taxon>
        <taxon>Enterococcaceae</taxon>
        <taxon>Enterococcus</taxon>
    </lineage>
</organism>
<dbReference type="InterPro" id="IPR051056">
    <property type="entry name" value="Glycosyl_Hydrolase_73"/>
</dbReference>
<dbReference type="Gene3D" id="2.10.70.40">
    <property type="entry name" value="peptidoglycan hydrolase"/>
    <property type="match status" value="1"/>
</dbReference>
<dbReference type="PATRIC" id="fig|1158610.3.peg.1975"/>
<dbReference type="InterPro" id="IPR007921">
    <property type="entry name" value="CHAP_dom"/>
</dbReference>
<dbReference type="Proteomes" id="UP000013785">
    <property type="component" value="Unassembled WGS sequence"/>
</dbReference>
<dbReference type="SUPFAM" id="SSF54001">
    <property type="entry name" value="Cysteine proteinases"/>
    <property type="match status" value="1"/>
</dbReference>
<protein>
    <recommendedName>
        <fullName evidence="3">Peptidase C51 domain-containing protein</fullName>
    </recommendedName>
</protein>
<evidence type="ECO:0000259" key="3">
    <source>
        <dbReference type="PROSITE" id="PS50911"/>
    </source>
</evidence>
<dbReference type="EMBL" id="AJAT01000016">
    <property type="protein sequence ID" value="EOL43006.1"/>
    <property type="molecule type" value="Genomic_DNA"/>
</dbReference>
<dbReference type="eggNOG" id="COG4926">
    <property type="taxonomic scope" value="Bacteria"/>
</dbReference>
<reference evidence="4 5" key="1">
    <citation type="submission" date="2013-02" db="EMBL/GenBank/DDBJ databases">
        <title>The Genome Sequence of Enterococcus phoeniculicola BAA-412.</title>
        <authorList>
            <consortium name="The Broad Institute Genome Sequencing Platform"/>
            <consortium name="The Broad Institute Genome Sequencing Center for Infectious Disease"/>
            <person name="Earl A.M."/>
            <person name="Gilmore M.S."/>
            <person name="Lebreton F."/>
            <person name="Walker B."/>
            <person name="Young S.K."/>
            <person name="Zeng Q."/>
            <person name="Gargeya S."/>
            <person name="Fitzgerald M."/>
            <person name="Haas B."/>
            <person name="Abouelleil A."/>
            <person name="Alvarado L."/>
            <person name="Arachchi H.M."/>
            <person name="Berlin A.M."/>
            <person name="Chapman S.B."/>
            <person name="Dewar J."/>
            <person name="Goldberg J."/>
            <person name="Griggs A."/>
            <person name="Gujja S."/>
            <person name="Hansen M."/>
            <person name="Howarth C."/>
            <person name="Imamovic A."/>
            <person name="Larimer J."/>
            <person name="McCowan C."/>
            <person name="Murphy C."/>
            <person name="Neiman D."/>
            <person name="Pearson M."/>
            <person name="Priest M."/>
            <person name="Roberts A."/>
            <person name="Saif S."/>
            <person name="Shea T."/>
            <person name="Sisk P."/>
            <person name="Sykes S."/>
            <person name="Wortman J."/>
            <person name="Nusbaum C."/>
            <person name="Birren B."/>
        </authorList>
    </citation>
    <scope>NUCLEOTIDE SEQUENCE [LARGE SCALE GENOMIC DNA]</scope>
    <source>
        <strain evidence="4 5">ATCC BAA-412</strain>
    </source>
</reference>
<proteinExistence type="inferred from homology"/>
<accession>R3W5T7</accession>
<sequence length="368" mass="40506">MKAVKMKIFLLLSIGYIILILVTGAISFVQSAVLTSLLSHENTQEIETGEGFTGEYTDDLPIFKEIKGRSQITDEVAQLAVGVGVKYKLLPSVVISQWAYESEWGKSYTAKNDSNFFGVTWFLGCPFPKGSPRGVNGSEGGYYMKFDNQKQSFSYYGFMLATQTNFNAVVGNKDPKQSLLILGKGGYAAAGISVNSPYYLDCMSIITKNKLTDYDDFAIKHWSTDNNGSANTGNINSLQKVVGQSLNGGECYGLTAYYVSQLGGPKLMGSGNSFAERIGEDYDWEKYGWKVIMYPKANEIKKGDVINWEHGGQLSPGIYGHTGVVSSVSNGGNQFTTYEQNAEKGRICAEYSRTFTMTKIRSLVRKVK</sequence>
<evidence type="ECO:0000256" key="2">
    <source>
        <dbReference type="ARBA" id="ARBA00022801"/>
    </source>
</evidence>
<dbReference type="GO" id="GO:0004040">
    <property type="term" value="F:amidase activity"/>
    <property type="evidence" value="ECO:0007669"/>
    <property type="project" value="InterPro"/>
</dbReference>
<comment type="caution">
    <text evidence="4">The sequence shown here is derived from an EMBL/GenBank/DDBJ whole genome shotgun (WGS) entry which is preliminary data.</text>
</comment>
<dbReference type="InterPro" id="IPR038765">
    <property type="entry name" value="Papain-like_cys_pep_sf"/>
</dbReference>
<comment type="similarity">
    <text evidence="1">Belongs to the glycosyl hydrolase 73 family.</text>
</comment>
<evidence type="ECO:0000313" key="4">
    <source>
        <dbReference type="EMBL" id="EOL43006.1"/>
    </source>
</evidence>
<dbReference type="InterPro" id="IPR002901">
    <property type="entry name" value="MGlyc_endo_b_GlcNAc-like_dom"/>
</dbReference>
<dbReference type="Gene3D" id="1.10.530.10">
    <property type="match status" value="1"/>
</dbReference>
<dbReference type="AlphaFoldDB" id="R3W5T7"/>